<gene>
    <name evidence="3" type="ORF">HMPREF1535_02005</name>
</gene>
<accession>A0A0F5JF09</accession>
<dbReference type="InterPro" id="IPR025048">
    <property type="entry name" value="DUF3987"/>
</dbReference>
<feature type="domain" description="BT4734-like N-terminal" evidence="2">
    <location>
        <begin position="62"/>
        <end position="181"/>
    </location>
</feature>
<dbReference type="EMBL" id="AQHV01000011">
    <property type="protein sequence ID" value="KKB56032.1"/>
    <property type="molecule type" value="Genomic_DNA"/>
</dbReference>
<dbReference type="AlphaFoldDB" id="A0A0F5JF09"/>
<dbReference type="PATRIC" id="fig|927665.4.peg.2057"/>
<name>A0A0F5JF09_9BACT</name>
<dbReference type="Pfam" id="PF13148">
    <property type="entry name" value="DUF3987"/>
    <property type="match status" value="1"/>
</dbReference>
<dbReference type="Proteomes" id="UP000033047">
    <property type="component" value="Unassembled WGS sequence"/>
</dbReference>
<evidence type="ECO:0000256" key="1">
    <source>
        <dbReference type="SAM" id="MobiDB-lite"/>
    </source>
</evidence>
<organism evidence="3 4">
    <name type="scientific">Parabacteroides goldsteinii DSM 19448 = WAL 12034</name>
    <dbReference type="NCBI Taxonomy" id="927665"/>
    <lineage>
        <taxon>Bacteria</taxon>
        <taxon>Pseudomonadati</taxon>
        <taxon>Bacteroidota</taxon>
        <taxon>Bacteroidia</taxon>
        <taxon>Bacteroidales</taxon>
        <taxon>Tannerellaceae</taxon>
        <taxon>Parabacteroides</taxon>
    </lineage>
</organism>
<feature type="compositionally biased region" description="Acidic residues" evidence="1">
    <location>
        <begin position="316"/>
        <end position="328"/>
    </location>
</feature>
<reference evidence="3 4" key="1">
    <citation type="submission" date="2013-04" db="EMBL/GenBank/DDBJ databases">
        <title>The Genome Sequence of Parabacteroides goldsteinii DSM 19448.</title>
        <authorList>
            <consortium name="The Broad Institute Genomics Platform"/>
            <person name="Earl A."/>
            <person name="Ward D."/>
            <person name="Feldgarden M."/>
            <person name="Gevers D."/>
            <person name="Martens E."/>
            <person name="Sakamoto M."/>
            <person name="Benno Y."/>
            <person name="Song Y."/>
            <person name="Liu C."/>
            <person name="Lee J."/>
            <person name="Bolanos M."/>
            <person name="Vaisanen M.L."/>
            <person name="Finegold S.M."/>
            <person name="Walker B."/>
            <person name="Young S."/>
            <person name="Zeng Q."/>
            <person name="Gargeya S."/>
            <person name="Fitzgerald M."/>
            <person name="Haas B."/>
            <person name="Abouelleil A."/>
            <person name="Allen A.W."/>
            <person name="Alvarado L."/>
            <person name="Arachchi H.M."/>
            <person name="Berlin A.M."/>
            <person name="Chapman S.B."/>
            <person name="Gainer-Dewar J."/>
            <person name="Goldberg J."/>
            <person name="Griggs A."/>
            <person name="Gujja S."/>
            <person name="Hansen M."/>
            <person name="Howarth C."/>
            <person name="Imamovic A."/>
            <person name="Ireland A."/>
            <person name="Larimer J."/>
            <person name="McCowan C."/>
            <person name="Murphy C."/>
            <person name="Pearson M."/>
            <person name="Poon T.W."/>
            <person name="Priest M."/>
            <person name="Roberts A."/>
            <person name="Saif S."/>
            <person name="Shea T."/>
            <person name="Sisk P."/>
            <person name="Sykes S."/>
            <person name="Wortman J."/>
            <person name="Nusbaum C."/>
            <person name="Birren B."/>
        </authorList>
    </citation>
    <scope>NUCLEOTIDE SEQUENCE [LARGE SCALE GENOMIC DNA]</scope>
    <source>
        <strain evidence="3 4">DSM 19448</strain>
    </source>
</reference>
<comment type="caution">
    <text evidence="3">The sequence shown here is derived from an EMBL/GenBank/DDBJ whole genome shotgun (WGS) entry which is preliminary data.</text>
</comment>
<evidence type="ECO:0000313" key="3">
    <source>
        <dbReference type="EMBL" id="KKB56032.1"/>
    </source>
</evidence>
<dbReference type="Pfam" id="PF08800">
    <property type="entry name" value="BT4734-like_N"/>
    <property type="match status" value="1"/>
</dbReference>
<dbReference type="InterPro" id="IPR014907">
    <property type="entry name" value="BT4734-like_N"/>
</dbReference>
<evidence type="ECO:0000259" key="2">
    <source>
        <dbReference type="Pfam" id="PF08800"/>
    </source>
</evidence>
<proteinExistence type="predicted"/>
<sequence>MNMELNQTVECTFFASAFNVNDLQITTLDQYIDQIRSKKYASAITRLRAEYLAGHTEEGDKRKKKLPLLVAGGIMKGGRKREHLVRYSHCIIVDIDGVPTSAEDILRRAEGLPYVKAGHISASGKGDKLFVLVDSDLDLHLPAFETVCRKLENDLSGIVIDYCGKDPNRGCFVSYDPTAFYKEKSEVVPVRVEAPPVPQKHVPASAIPSSDGALGNYMDKFETDNSFSSGNRHTFVMKLSGALNAAGFEESEVKRECLSRYVEPGFTEKEVAGIVSDIYTRYRSSHGSNPYCPPEHRKPHQKLKSPKSLPDRPDCEETDGFDDGGIDIEPDGTLLPPFREEFFQSLPSLIRDILTYARDDTERSVLLLSSLAMLSSVTPHVQGSFARKEYQAPFYGVVIGESGSGKGCVASLFKLIASWQRYVYDNSRCEVKEYLKKKEEYELYQKLLLRSGGKKPAGLAPENPEPIKQMNLNISGYTSLARMIEQLETNSHYASCLFETEMEAVTNTLFQEYGNYGYLLNQAAHHERIGNSTKTNGSLLASYPLLSMLLTGTPEMFRRLVPSAESGLFSRLMVYKIAGHGEYRPLTSEDDTPAAAHYFDSLAERVLDIGVHLDKHPTWVHFSDTQRKRLNRYFKQEYNNVRVFGHEDVASAVLRYRLAIFRIGMVLTAIRKGEALSEEKDWVIRDDDFEVAFHIGTICLQHTYVVSTSLKRNKKELRYKMPFTSQKIFAEMPLKFKRAEIRDAGHVLLLSKSSVDRLLTSAEKNGLIISLGAGYFHKTTKGREITVPIIP</sequence>
<dbReference type="RefSeq" id="WP_052716678.1">
    <property type="nucleotide sequence ID" value="NZ_KQ033912.1"/>
</dbReference>
<evidence type="ECO:0000313" key="4">
    <source>
        <dbReference type="Proteomes" id="UP000033047"/>
    </source>
</evidence>
<feature type="region of interest" description="Disordered" evidence="1">
    <location>
        <begin position="286"/>
        <end position="328"/>
    </location>
</feature>
<dbReference type="STRING" id="927665.HMPREF1535_02005"/>
<protein>
    <recommendedName>
        <fullName evidence="2">BT4734-like N-terminal domain-containing protein</fullName>
    </recommendedName>
</protein>
<dbReference type="HOGENOM" id="CLU_019555_0_0_10"/>